<keyword evidence="9 11" id="KW-0472">Membrane</keyword>
<evidence type="ECO:0000313" key="12">
    <source>
        <dbReference type="EMBL" id="QHS90849.1"/>
    </source>
</evidence>
<name>A0A6C0BH11_9ZZZZ</name>
<dbReference type="InterPro" id="IPR018229">
    <property type="entry name" value="Rhodopsin_retinal_BS"/>
</dbReference>
<keyword evidence="5 11" id="KW-0812">Transmembrane</keyword>
<evidence type="ECO:0000256" key="3">
    <source>
        <dbReference type="ARBA" id="ARBA00022543"/>
    </source>
</evidence>
<accession>A0A6C0BH11</accession>
<evidence type="ECO:0000256" key="2">
    <source>
        <dbReference type="ARBA" id="ARBA00008130"/>
    </source>
</evidence>
<evidence type="ECO:0000256" key="1">
    <source>
        <dbReference type="ARBA" id="ARBA00004141"/>
    </source>
</evidence>
<reference evidence="12" key="1">
    <citation type="journal article" date="2020" name="Nature">
        <title>Giant virus diversity and host interactions through global metagenomics.</title>
        <authorList>
            <person name="Schulz F."/>
            <person name="Roux S."/>
            <person name="Paez-Espino D."/>
            <person name="Jungbluth S."/>
            <person name="Walsh D.A."/>
            <person name="Denef V.J."/>
            <person name="McMahon K.D."/>
            <person name="Konstantinidis K.T."/>
            <person name="Eloe-Fadrosh E.A."/>
            <person name="Kyrpides N.C."/>
            <person name="Woyke T."/>
        </authorList>
    </citation>
    <scope>NUCLEOTIDE SEQUENCE</scope>
    <source>
        <strain evidence="12">GVMAG-M-3300010354-11</strain>
    </source>
</reference>
<sequence>MCSVDQKDKDVLVKTTFYITYVLLITTGTITLIEAIATKNPQIRHIMNLETCISIVAAFFYSKFIAQISSGQISYRDINITRYSDWFITTPLMLLVLCLVLSFNDKRYLHISTFIWILLMNMGMLISGYLGEVKKIDKRTAQIVGFIFFCVLFGIIWYSFVAGNESFNNLSIYFAFVIVWAIYGVVYMQSEETKNIAYNVLDVIAKCFIGIFFWMYFTKVIVF</sequence>
<dbReference type="Gene3D" id="1.20.1070.10">
    <property type="entry name" value="Rhodopsin 7-helix transmembrane proteins"/>
    <property type="match status" value="1"/>
</dbReference>
<dbReference type="PRINTS" id="PR00251">
    <property type="entry name" value="BACTRLOPSIN"/>
</dbReference>
<dbReference type="EMBL" id="MN739150">
    <property type="protein sequence ID" value="QHS90849.1"/>
    <property type="molecule type" value="Genomic_DNA"/>
</dbReference>
<keyword evidence="8" id="KW-0157">Chromophore</keyword>
<keyword evidence="10" id="KW-0675">Receptor</keyword>
<evidence type="ECO:0000256" key="4">
    <source>
        <dbReference type="ARBA" id="ARBA00022606"/>
    </source>
</evidence>
<evidence type="ECO:0000256" key="9">
    <source>
        <dbReference type="ARBA" id="ARBA00023136"/>
    </source>
</evidence>
<dbReference type="SMART" id="SM01021">
    <property type="entry name" value="Bac_rhodopsin"/>
    <property type="match status" value="1"/>
</dbReference>
<evidence type="ECO:0000256" key="5">
    <source>
        <dbReference type="ARBA" id="ARBA00022692"/>
    </source>
</evidence>
<feature type="transmembrane region" description="Helical" evidence="11">
    <location>
        <begin position="109"/>
        <end position="131"/>
    </location>
</feature>
<protein>
    <recommendedName>
        <fullName evidence="13">Bacteriorhodopsin-like protein</fullName>
    </recommendedName>
</protein>
<proteinExistence type="inferred from homology"/>
<feature type="transmembrane region" description="Helical" evidence="11">
    <location>
        <begin position="83"/>
        <end position="103"/>
    </location>
</feature>
<dbReference type="Pfam" id="PF01036">
    <property type="entry name" value="Bac_rhodopsin"/>
    <property type="match status" value="1"/>
</dbReference>
<evidence type="ECO:0000256" key="6">
    <source>
        <dbReference type="ARBA" id="ARBA00022925"/>
    </source>
</evidence>
<keyword evidence="7 11" id="KW-1133">Transmembrane helix</keyword>
<evidence type="ECO:0000256" key="10">
    <source>
        <dbReference type="ARBA" id="ARBA00023170"/>
    </source>
</evidence>
<feature type="transmembrane region" description="Helical" evidence="11">
    <location>
        <begin position="16"/>
        <end position="37"/>
    </location>
</feature>
<dbReference type="GO" id="GO:0005216">
    <property type="term" value="F:monoatomic ion channel activity"/>
    <property type="evidence" value="ECO:0007669"/>
    <property type="project" value="InterPro"/>
</dbReference>
<dbReference type="GO" id="GO:0007602">
    <property type="term" value="P:phototransduction"/>
    <property type="evidence" value="ECO:0007669"/>
    <property type="project" value="UniProtKB-KW"/>
</dbReference>
<dbReference type="InterPro" id="IPR001425">
    <property type="entry name" value="Arc/bac/fun_rhodopsins"/>
</dbReference>
<evidence type="ECO:0000256" key="7">
    <source>
        <dbReference type="ARBA" id="ARBA00022989"/>
    </source>
</evidence>
<dbReference type="GO" id="GO:0016020">
    <property type="term" value="C:membrane"/>
    <property type="evidence" value="ECO:0007669"/>
    <property type="project" value="UniProtKB-SubCell"/>
</dbReference>
<comment type="subcellular location">
    <subcellularLocation>
        <location evidence="1">Membrane</location>
        <topology evidence="1">Multi-pass membrane protein</topology>
    </subcellularLocation>
</comment>
<keyword evidence="3" id="KW-0600">Photoreceptor protein</keyword>
<feature type="transmembrane region" description="Helical" evidence="11">
    <location>
        <begin position="196"/>
        <end position="217"/>
    </location>
</feature>
<keyword evidence="4" id="KW-0716">Sensory transduction</keyword>
<dbReference type="SUPFAM" id="SSF81321">
    <property type="entry name" value="Family A G protein-coupled receptor-like"/>
    <property type="match status" value="1"/>
</dbReference>
<keyword evidence="6" id="KW-0681">Retinal protein</keyword>
<evidence type="ECO:0008006" key="13">
    <source>
        <dbReference type="Google" id="ProtNLM"/>
    </source>
</evidence>
<organism evidence="12">
    <name type="scientific">viral metagenome</name>
    <dbReference type="NCBI Taxonomy" id="1070528"/>
    <lineage>
        <taxon>unclassified sequences</taxon>
        <taxon>metagenomes</taxon>
        <taxon>organismal metagenomes</taxon>
    </lineage>
</organism>
<dbReference type="PROSITE" id="PS00950">
    <property type="entry name" value="BACTERIAL_OPSIN_1"/>
    <property type="match status" value="1"/>
</dbReference>
<dbReference type="GO" id="GO:0009881">
    <property type="term" value="F:photoreceptor activity"/>
    <property type="evidence" value="ECO:0007669"/>
    <property type="project" value="UniProtKB-KW"/>
</dbReference>
<evidence type="ECO:0000256" key="11">
    <source>
        <dbReference type="SAM" id="Phobius"/>
    </source>
</evidence>
<feature type="transmembrane region" description="Helical" evidence="11">
    <location>
        <begin position="143"/>
        <end position="160"/>
    </location>
</feature>
<evidence type="ECO:0000256" key="8">
    <source>
        <dbReference type="ARBA" id="ARBA00022991"/>
    </source>
</evidence>
<comment type="similarity">
    <text evidence="2">Belongs to the archaeal/bacterial/fungal opsin family.</text>
</comment>
<dbReference type="AlphaFoldDB" id="A0A6C0BH11"/>
<feature type="transmembrane region" description="Helical" evidence="11">
    <location>
        <begin position="172"/>
        <end position="189"/>
    </location>
</feature>